<comment type="caution">
    <text evidence="2">The sequence shown here is derived from an EMBL/GenBank/DDBJ whole genome shotgun (WGS) entry which is preliminary data.</text>
</comment>
<name>A0A7W6LIW4_9HYPH</name>
<gene>
    <name evidence="2" type="ORF">GGQ72_003752</name>
</gene>
<accession>A0A7W6LIW4</accession>
<dbReference type="Pfam" id="PF06568">
    <property type="entry name" value="YjiS-like"/>
    <property type="match status" value="1"/>
</dbReference>
<keyword evidence="3" id="KW-1185">Reference proteome</keyword>
<dbReference type="AlphaFoldDB" id="A0A7W6LIW4"/>
<dbReference type="InterPro" id="IPR009506">
    <property type="entry name" value="YjiS-like"/>
</dbReference>
<reference evidence="2 3" key="1">
    <citation type="submission" date="2020-08" db="EMBL/GenBank/DDBJ databases">
        <title>Genomic Encyclopedia of Type Strains, Phase IV (KMG-IV): sequencing the most valuable type-strain genomes for metagenomic binning, comparative biology and taxonomic classification.</title>
        <authorList>
            <person name="Goeker M."/>
        </authorList>
    </citation>
    <scope>NUCLEOTIDE SEQUENCE [LARGE SCALE GENOMIC DNA]</scope>
    <source>
        <strain evidence="2 3">DSM 29514</strain>
    </source>
</reference>
<dbReference type="RefSeq" id="WP_082547374.1">
    <property type="nucleotide sequence ID" value="NZ_CP049249.1"/>
</dbReference>
<proteinExistence type="predicted"/>
<evidence type="ECO:0000313" key="3">
    <source>
        <dbReference type="Proteomes" id="UP000519897"/>
    </source>
</evidence>
<protein>
    <submittedName>
        <fullName evidence="2">Uncharacterized protein YjiS (DUF1127 family)</fullName>
    </submittedName>
</protein>
<sequence length="48" mass="5515">MNVARSFNNWRKYRQTVNELARMSSRELADMGISRSEIEAVARGSVAR</sequence>
<dbReference type="EMBL" id="JACIEC010000006">
    <property type="protein sequence ID" value="MBB4145189.1"/>
    <property type="molecule type" value="Genomic_DNA"/>
</dbReference>
<dbReference type="Proteomes" id="UP000519897">
    <property type="component" value="Unassembled WGS sequence"/>
</dbReference>
<evidence type="ECO:0000313" key="2">
    <source>
        <dbReference type="EMBL" id="MBB4145189.1"/>
    </source>
</evidence>
<feature type="domain" description="YjiS-like" evidence="1">
    <location>
        <begin position="3"/>
        <end position="39"/>
    </location>
</feature>
<organism evidence="2 3">
    <name type="scientific">Rhizobium rhizoryzae</name>
    <dbReference type="NCBI Taxonomy" id="451876"/>
    <lineage>
        <taxon>Bacteria</taxon>
        <taxon>Pseudomonadati</taxon>
        <taxon>Pseudomonadota</taxon>
        <taxon>Alphaproteobacteria</taxon>
        <taxon>Hyphomicrobiales</taxon>
        <taxon>Rhizobiaceae</taxon>
        <taxon>Rhizobium/Agrobacterium group</taxon>
        <taxon>Rhizobium</taxon>
    </lineage>
</organism>
<evidence type="ECO:0000259" key="1">
    <source>
        <dbReference type="Pfam" id="PF06568"/>
    </source>
</evidence>